<organism evidence="3">
    <name type="scientific">viral metagenome</name>
    <dbReference type="NCBI Taxonomy" id="1070528"/>
    <lineage>
        <taxon>unclassified sequences</taxon>
        <taxon>metagenomes</taxon>
        <taxon>organismal metagenomes</taxon>
    </lineage>
</organism>
<feature type="transmembrane region" description="Helical" evidence="2">
    <location>
        <begin position="56"/>
        <end position="76"/>
    </location>
</feature>
<feature type="region of interest" description="Disordered" evidence="1">
    <location>
        <begin position="128"/>
        <end position="151"/>
    </location>
</feature>
<keyword evidence="2" id="KW-0812">Transmembrane</keyword>
<evidence type="ECO:0000256" key="2">
    <source>
        <dbReference type="SAM" id="Phobius"/>
    </source>
</evidence>
<evidence type="ECO:0000256" key="1">
    <source>
        <dbReference type="SAM" id="MobiDB-lite"/>
    </source>
</evidence>
<protein>
    <submittedName>
        <fullName evidence="3">Uncharacterized protein</fullName>
    </submittedName>
</protein>
<proteinExistence type="predicted"/>
<dbReference type="AlphaFoldDB" id="A0A6C0HC29"/>
<keyword evidence="2" id="KW-0472">Membrane</keyword>
<sequence>MDSQPETNNIGYSEQPSQISSIFSNKNYIIIFLLILLTLTFLGINILNIFGNLLQILTNIFGPLITQILSVFGYTAGTIIDKSADIVTNTAKTGIDIAGGTISSIGDILKDASRPNVDEKAKYQLDQSINVSNPPKKEPTPDSSTNPIQKPISSGKAGWCLVGEYDGRRGCIQVTDSDKCLSGQVFPEQAMCLNPNLSQNKYP</sequence>
<reference evidence="3" key="1">
    <citation type="journal article" date="2020" name="Nature">
        <title>Giant virus diversity and host interactions through global metagenomics.</title>
        <authorList>
            <person name="Schulz F."/>
            <person name="Roux S."/>
            <person name="Paez-Espino D."/>
            <person name="Jungbluth S."/>
            <person name="Walsh D.A."/>
            <person name="Denef V.J."/>
            <person name="McMahon K.D."/>
            <person name="Konstantinidis K.T."/>
            <person name="Eloe-Fadrosh E.A."/>
            <person name="Kyrpides N.C."/>
            <person name="Woyke T."/>
        </authorList>
    </citation>
    <scope>NUCLEOTIDE SEQUENCE</scope>
    <source>
        <strain evidence="3">GVMAG-M-3300023179-90</strain>
    </source>
</reference>
<feature type="transmembrane region" description="Helical" evidence="2">
    <location>
        <begin position="28"/>
        <end position="50"/>
    </location>
</feature>
<keyword evidence="2" id="KW-1133">Transmembrane helix</keyword>
<accession>A0A6C0HC29</accession>
<name>A0A6C0HC29_9ZZZZ</name>
<dbReference type="EMBL" id="MN739923">
    <property type="protein sequence ID" value="QHT77927.1"/>
    <property type="molecule type" value="Genomic_DNA"/>
</dbReference>
<feature type="compositionally biased region" description="Polar residues" evidence="1">
    <location>
        <begin position="141"/>
        <end position="151"/>
    </location>
</feature>
<evidence type="ECO:0000313" key="3">
    <source>
        <dbReference type="EMBL" id="QHT77927.1"/>
    </source>
</evidence>